<dbReference type="Proteomes" id="UP000255082">
    <property type="component" value="Unassembled WGS sequence"/>
</dbReference>
<dbReference type="EMBL" id="UGRU01000002">
    <property type="protein sequence ID" value="SUH71950.1"/>
    <property type="molecule type" value="Genomic_DNA"/>
</dbReference>
<accession>A0A379X4L6</accession>
<sequence length="147" mass="15350">MTTATIRHLVATELEAAAAAYQRAVDGPDPAIEAEAGERWNHASAAAAALLRADPDAAAARRLAPGDPVLWLHTAAVAVGEPLPILAARVITEAHPDPADDATPIHEPWYVVEIEDGPWLGPTERTVSAGDLIALPPTPALETRRAG</sequence>
<dbReference type="RefSeq" id="WP_062968160.1">
    <property type="nucleotide sequence ID" value="NZ_JAJFOE010000004.1"/>
</dbReference>
<protein>
    <submittedName>
        <fullName evidence="1">Uncharacterized protein</fullName>
    </submittedName>
</protein>
<name>A0A379X4L6_9NOCA</name>
<evidence type="ECO:0000313" key="2">
    <source>
        <dbReference type="Proteomes" id="UP000255082"/>
    </source>
</evidence>
<dbReference type="AlphaFoldDB" id="A0A379X4L6"/>
<evidence type="ECO:0000313" key="1">
    <source>
        <dbReference type="EMBL" id="SUH71950.1"/>
    </source>
</evidence>
<gene>
    <name evidence="1" type="ORF">NCTC13184_07347</name>
</gene>
<dbReference type="OrthoDB" id="9917445at2"/>
<organism evidence="1 2">
    <name type="scientific">Nocardia africana</name>
    <dbReference type="NCBI Taxonomy" id="134964"/>
    <lineage>
        <taxon>Bacteria</taxon>
        <taxon>Bacillati</taxon>
        <taxon>Actinomycetota</taxon>
        <taxon>Actinomycetes</taxon>
        <taxon>Mycobacteriales</taxon>
        <taxon>Nocardiaceae</taxon>
        <taxon>Nocardia</taxon>
    </lineage>
</organism>
<reference evidence="1 2" key="1">
    <citation type="submission" date="2018-06" db="EMBL/GenBank/DDBJ databases">
        <authorList>
            <consortium name="Pathogen Informatics"/>
            <person name="Doyle S."/>
        </authorList>
    </citation>
    <scope>NUCLEOTIDE SEQUENCE [LARGE SCALE GENOMIC DNA]</scope>
    <source>
        <strain evidence="1 2">NCTC13184</strain>
    </source>
</reference>
<proteinExistence type="predicted"/>